<comment type="similarity">
    <text evidence="1">Belongs to the type-I restriction system S methylase family.</text>
</comment>
<dbReference type="SUPFAM" id="SSF116734">
    <property type="entry name" value="DNA methylase specificity domain"/>
    <property type="match status" value="2"/>
</dbReference>
<dbReference type="CDD" id="cd17249">
    <property type="entry name" value="RMtype1_S_EcoR124I-TRD2-CR2_like"/>
    <property type="match status" value="1"/>
</dbReference>
<dbReference type="RefSeq" id="WP_206229964.1">
    <property type="nucleotide sequence ID" value="NZ_JAFIWB010000013.1"/>
</dbReference>
<keyword evidence="5" id="KW-0540">Nuclease</keyword>
<dbReference type="Proteomes" id="UP000695802">
    <property type="component" value="Unassembled WGS sequence"/>
</dbReference>
<dbReference type="InterPro" id="IPR000055">
    <property type="entry name" value="Restrct_endonuc_typeI_TRD"/>
</dbReference>
<evidence type="ECO:0000259" key="4">
    <source>
        <dbReference type="Pfam" id="PF01420"/>
    </source>
</evidence>
<evidence type="ECO:0000256" key="2">
    <source>
        <dbReference type="ARBA" id="ARBA00022747"/>
    </source>
</evidence>
<keyword evidence="5" id="KW-0378">Hydrolase</keyword>
<keyword evidence="5" id="KW-0255">Endonuclease</keyword>
<accession>A0ABS3B397</accession>
<evidence type="ECO:0000256" key="1">
    <source>
        <dbReference type="ARBA" id="ARBA00010923"/>
    </source>
</evidence>
<evidence type="ECO:0000313" key="5">
    <source>
        <dbReference type="EMBL" id="MBN6103073.1"/>
    </source>
</evidence>
<feature type="domain" description="Type I restriction modification DNA specificity" evidence="4">
    <location>
        <begin position="276"/>
        <end position="443"/>
    </location>
</feature>
<dbReference type="EMBL" id="JAFIWB010000013">
    <property type="protein sequence ID" value="MBN6103073.1"/>
    <property type="molecule type" value="Genomic_DNA"/>
</dbReference>
<dbReference type="PANTHER" id="PTHR43140:SF1">
    <property type="entry name" value="TYPE I RESTRICTION ENZYME ECOKI SPECIFICITY SUBUNIT"/>
    <property type="match status" value="1"/>
</dbReference>
<organism evidence="5 6">
    <name type="scientific">Xanthomonas bonasiae</name>
    <dbReference type="NCBI Taxonomy" id="2810351"/>
    <lineage>
        <taxon>Bacteria</taxon>
        <taxon>Pseudomonadati</taxon>
        <taxon>Pseudomonadota</taxon>
        <taxon>Gammaproteobacteria</taxon>
        <taxon>Lysobacterales</taxon>
        <taxon>Lysobacteraceae</taxon>
        <taxon>Xanthomonas</taxon>
    </lineage>
</organism>
<evidence type="ECO:0000256" key="3">
    <source>
        <dbReference type="ARBA" id="ARBA00023125"/>
    </source>
</evidence>
<protein>
    <submittedName>
        <fullName evidence="5">Restriction endonuclease subunit S</fullName>
    </submittedName>
</protein>
<dbReference type="PANTHER" id="PTHR43140">
    <property type="entry name" value="TYPE-1 RESTRICTION ENZYME ECOKI SPECIFICITY PROTEIN"/>
    <property type="match status" value="1"/>
</dbReference>
<dbReference type="Pfam" id="PF01420">
    <property type="entry name" value="Methylase_S"/>
    <property type="match status" value="2"/>
</dbReference>
<name>A0ABS3B397_9XANT</name>
<feature type="domain" description="Type I restriction modification DNA specificity" evidence="4">
    <location>
        <begin position="7"/>
        <end position="175"/>
    </location>
</feature>
<proteinExistence type="inferred from homology"/>
<evidence type="ECO:0000313" key="6">
    <source>
        <dbReference type="Proteomes" id="UP000695802"/>
    </source>
</evidence>
<comment type="caution">
    <text evidence="5">The sequence shown here is derived from an EMBL/GenBank/DDBJ whole genome shotgun (WGS) entry which is preliminary data.</text>
</comment>
<keyword evidence="2" id="KW-0680">Restriction system</keyword>
<keyword evidence="6" id="KW-1185">Reference proteome</keyword>
<sequence>MNGAVVPEGWSVATIMDIASSSGGGTPSKADPSYWTEGTVPWVSPKDMKLFLISGSEDNVTTKALEHLTLIPKDSVLLVVRSGILSRTLPVAINQVPVTINQDMRAFLPARGINARYLALQLIYREREILDHCSKDGTTVASIEGPSLAALPLILAPSVEQDRIIEKLEELLSDLDAGVAELKAAQRKLVRYRQSLLKAAVEGTLTADWRAARAQSGEPQKTGAELLQRILTERRARWETRQLAKFAEQGKMPSKDWKGKYPEPVVPNISDLPALPEEWTWATVDQIAQVGTGVTPLRSNPQYFDGGTVPWITSGALNDEIISEALEYVTPLAMKECRLELYPAKSLLIAMYGEGKTRGKCSELSFPATINQAIASLVLEGCSEAIRTHVKTFLLDAYEAMRKKASGGVQPNLNLQIIKSLTLPLPPLEEQTEIRDRLVEQLIRYDALQKMLEHGIRQSAAQRKNILKAAFTGQLVPQDPNDEPASVLLERIRAERVATGAKRVTKNARKTKERT</sequence>
<dbReference type="InterPro" id="IPR044946">
    <property type="entry name" value="Restrct_endonuc_typeI_TRD_sf"/>
</dbReference>
<reference evidence="5 6" key="1">
    <citation type="submission" date="2021-02" db="EMBL/GenBank/DDBJ databases">
        <title>Taxonomically Unique Crown Gall-Associated Xanthomonas Stains Have Deficiency in Virulence Repertories.</title>
        <authorList>
            <person name="Mafakheri H."/>
            <person name="Taghavi S.M."/>
            <person name="Dimkic I."/>
            <person name="Nemanja K."/>
            <person name="Osdaghi E."/>
        </authorList>
    </citation>
    <scope>NUCLEOTIDE SEQUENCE [LARGE SCALE GENOMIC DNA]</scope>
    <source>
        <strain evidence="5 6">FX4</strain>
    </source>
</reference>
<gene>
    <name evidence="5" type="ORF">JR064_12935</name>
</gene>
<dbReference type="InterPro" id="IPR051212">
    <property type="entry name" value="Type-I_RE_S_subunit"/>
</dbReference>
<keyword evidence="3" id="KW-0238">DNA-binding</keyword>
<dbReference type="Gene3D" id="3.90.220.20">
    <property type="entry name" value="DNA methylase specificity domains"/>
    <property type="match status" value="2"/>
</dbReference>
<dbReference type="GO" id="GO:0004519">
    <property type="term" value="F:endonuclease activity"/>
    <property type="evidence" value="ECO:0007669"/>
    <property type="project" value="UniProtKB-KW"/>
</dbReference>